<dbReference type="Pfam" id="PF00069">
    <property type="entry name" value="Pkinase"/>
    <property type="match status" value="1"/>
</dbReference>
<feature type="domain" description="Protein kinase" evidence="10">
    <location>
        <begin position="86"/>
        <end position="364"/>
    </location>
</feature>
<feature type="compositionally biased region" description="Basic and acidic residues" evidence="8">
    <location>
        <begin position="368"/>
        <end position="377"/>
    </location>
</feature>
<evidence type="ECO:0000256" key="8">
    <source>
        <dbReference type="SAM" id="MobiDB-lite"/>
    </source>
</evidence>
<evidence type="ECO:0000259" key="10">
    <source>
        <dbReference type="PROSITE" id="PS50011"/>
    </source>
</evidence>
<keyword evidence="9" id="KW-1133">Transmembrane helix</keyword>
<keyword evidence="1 7" id="KW-0723">Serine/threonine-protein kinase</keyword>
<keyword evidence="2" id="KW-0808">Transferase</keyword>
<dbReference type="PROSITE" id="PS50011">
    <property type="entry name" value="PROTEIN_KINASE_DOM"/>
    <property type="match status" value="1"/>
</dbReference>
<dbReference type="FunFam" id="3.30.200.20:FF:000466">
    <property type="entry name" value="Putative LRR receptor-like serine/threonine-protein kinase"/>
    <property type="match status" value="1"/>
</dbReference>
<evidence type="ECO:0000256" key="9">
    <source>
        <dbReference type="SAM" id="Phobius"/>
    </source>
</evidence>
<name>A0AAW1YIQ4_RUBAR</name>
<dbReference type="SUPFAM" id="SSF56112">
    <property type="entry name" value="Protein kinase-like (PK-like)"/>
    <property type="match status" value="1"/>
</dbReference>
<organism evidence="11 12">
    <name type="scientific">Rubus argutus</name>
    <name type="common">Southern blackberry</name>
    <dbReference type="NCBI Taxonomy" id="59490"/>
    <lineage>
        <taxon>Eukaryota</taxon>
        <taxon>Viridiplantae</taxon>
        <taxon>Streptophyta</taxon>
        <taxon>Embryophyta</taxon>
        <taxon>Tracheophyta</taxon>
        <taxon>Spermatophyta</taxon>
        <taxon>Magnoliopsida</taxon>
        <taxon>eudicotyledons</taxon>
        <taxon>Gunneridae</taxon>
        <taxon>Pentapetalae</taxon>
        <taxon>rosids</taxon>
        <taxon>fabids</taxon>
        <taxon>Rosales</taxon>
        <taxon>Rosaceae</taxon>
        <taxon>Rosoideae</taxon>
        <taxon>Rosoideae incertae sedis</taxon>
        <taxon>Rubus</taxon>
    </lineage>
</organism>
<dbReference type="InterPro" id="IPR017441">
    <property type="entry name" value="Protein_kinase_ATP_BS"/>
</dbReference>
<dbReference type="InterPro" id="IPR011009">
    <property type="entry name" value="Kinase-like_dom_sf"/>
</dbReference>
<feature type="region of interest" description="Disordered" evidence="8">
    <location>
        <begin position="367"/>
        <end position="391"/>
    </location>
</feature>
<keyword evidence="12" id="KW-1185">Reference proteome</keyword>
<protein>
    <recommendedName>
        <fullName evidence="10">Protein kinase domain-containing protein</fullName>
    </recommendedName>
</protein>
<keyword evidence="5 6" id="KW-0067">ATP-binding</keyword>
<comment type="caution">
    <text evidence="11">The sequence shown here is derived from an EMBL/GenBank/DDBJ whole genome shotgun (WGS) entry which is preliminary data.</text>
</comment>
<dbReference type="PANTHER" id="PTHR47989:SF61">
    <property type="entry name" value="PROTEIN KINASE DOMAIN-CONTAINING PROTEIN"/>
    <property type="match status" value="1"/>
</dbReference>
<evidence type="ECO:0000256" key="1">
    <source>
        <dbReference type="ARBA" id="ARBA00022527"/>
    </source>
</evidence>
<dbReference type="InterPro" id="IPR008271">
    <property type="entry name" value="Ser/Thr_kinase_AS"/>
</dbReference>
<accession>A0AAW1YIQ4</accession>
<dbReference type="Gene3D" id="1.10.510.10">
    <property type="entry name" value="Transferase(Phosphotransferase) domain 1"/>
    <property type="match status" value="1"/>
</dbReference>
<dbReference type="PROSITE" id="PS00107">
    <property type="entry name" value="PROTEIN_KINASE_ATP"/>
    <property type="match status" value="1"/>
</dbReference>
<dbReference type="GO" id="GO:0004674">
    <property type="term" value="F:protein serine/threonine kinase activity"/>
    <property type="evidence" value="ECO:0007669"/>
    <property type="project" value="UniProtKB-KW"/>
</dbReference>
<comment type="similarity">
    <text evidence="7">Belongs to the protein kinase superfamily.</text>
</comment>
<dbReference type="InterPro" id="IPR000719">
    <property type="entry name" value="Prot_kinase_dom"/>
</dbReference>
<dbReference type="AlphaFoldDB" id="A0AAW1YIQ4"/>
<dbReference type="PROSITE" id="PS00108">
    <property type="entry name" value="PROTEIN_KINASE_ST"/>
    <property type="match status" value="1"/>
</dbReference>
<sequence>MADSAAPHANHQTQIWGGFLVGILTVSVVSVLYFLFRRTLLPALRRRREQRQFFTQNHALKGILTEEKINLRRFHLEELVEATRNFDRDCKLGCGAFANVYKGTFDDLGTLAIKRAHADSFQSVEEFRNEVRLLSKVKHRNLVGLVGYCEEPGAKGGKVLVYEYVPNGSLLDYIMGKKWISLSWRQRVNIAIGAAKGIAHLHEGVNPSIIHRDIKPSNILIGDGFEAKVSDFGLVKSGPIGDNSHVSSQIKGTPGYLDPAYCASFHLSQFSDVYSFGVILLQLVSSRPAVDMTGNHPNHHIIDWARPSLERGCVEEILDANLLSEKCNTEVMLKMGKLGLRCVVKVPKNRPTMSQVCRELEEALYSADNKHPSRETRSSNGAPRRPAELGSRISMDYDQSVSIDGIGFQKFHVDIDSISFQSTSLRCLENNSIEIDIDKDYLKDIREAVSTEEDPNVK</sequence>
<dbReference type="CDD" id="cd14066">
    <property type="entry name" value="STKc_IRAK"/>
    <property type="match status" value="1"/>
</dbReference>
<evidence type="ECO:0000256" key="4">
    <source>
        <dbReference type="ARBA" id="ARBA00022777"/>
    </source>
</evidence>
<dbReference type="SMART" id="SM00220">
    <property type="entry name" value="S_TKc"/>
    <property type="match status" value="1"/>
</dbReference>
<keyword evidence="3 6" id="KW-0547">Nucleotide-binding</keyword>
<keyword evidence="9" id="KW-0472">Membrane</keyword>
<evidence type="ECO:0000256" key="5">
    <source>
        <dbReference type="ARBA" id="ARBA00022840"/>
    </source>
</evidence>
<keyword evidence="4" id="KW-0418">Kinase</keyword>
<gene>
    <name evidence="11" type="ORF">M0R45_003924</name>
</gene>
<dbReference type="Gene3D" id="3.30.200.20">
    <property type="entry name" value="Phosphorylase Kinase, domain 1"/>
    <property type="match status" value="1"/>
</dbReference>
<keyword evidence="9" id="KW-0812">Transmembrane</keyword>
<evidence type="ECO:0000313" key="11">
    <source>
        <dbReference type="EMBL" id="KAK9948343.1"/>
    </source>
</evidence>
<feature type="transmembrane region" description="Helical" evidence="9">
    <location>
        <begin position="15"/>
        <end position="36"/>
    </location>
</feature>
<evidence type="ECO:0000256" key="7">
    <source>
        <dbReference type="RuleBase" id="RU000304"/>
    </source>
</evidence>
<evidence type="ECO:0000256" key="3">
    <source>
        <dbReference type="ARBA" id="ARBA00022741"/>
    </source>
</evidence>
<dbReference type="EMBL" id="JBEDUW010000001">
    <property type="protein sequence ID" value="KAK9948343.1"/>
    <property type="molecule type" value="Genomic_DNA"/>
</dbReference>
<evidence type="ECO:0000256" key="6">
    <source>
        <dbReference type="PROSITE-ProRule" id="PRU10141"/>
    </source>
</evidence>
<reference evidence="11 12" key="1">
    <citation type="journal article" date="2023" name="G3 (Bethesda)">
        <title>A chromosome-length genome assembly and annotation of blackberry (Rubus argutus, cv. 'Hillquist').</title>
        <authorList>
            <person name="Bruna T."/>
            <person name="Aryal R."/>
            <person name="Dudchenko O."/>
            <person name="Sargent D.J."/>
            <person name="Mead D."/>
            <person name="Buti M."/>
            <person name="Cavallini A."/>
            <person name="Hytonen T."/>
            <person name="Andres J."/>
            <person name="Pham M."/>
            <person name="Weisz D."/>
            <person name="Mascagni F."/>
            <person name="Usai G."/>
            <person name="Natali L."/>
            <person name="Bassil N."/>
            <person name="Fernandez G.E."/>
            <person name="Lomsadze A."/>
            <person name="Armour M."/>
            <person name="Olukolu B."/>
            <person name="Poorten T."/>
            <person name="Britton C."/>
            <person name="Davik J."/>
            <person name="Ashrafi H."/>
            <person name="Aiden E.L."/>
            <person name="Borodovsky M."/>
            <person name="Worthington M."/>
        </authorList>
    </citation>
    <scope>NUCLEOTIDE SEQUENCE [LARGE SCALE GENOMIC DNA]</scope>
    <source>
        <strain evidence="11">PI 553951</strain>
    </source>
</reference>
<dbReference type="PANTHER" id="PTHR47989">
    <property type="entry name" value="OS01G0750732 PROTEIN"/>
    <property type="match status" value="1"/>
</dbReference>
<feature type="binding site" evidence="6">
    <location>
        <position position="114"/>
    </location>
    <ligand>
        <name>ATP</name>
        <dbReference type="ChEBI" id="CHEBI:30616"/>
    </ligand>
</feature>
<dbReference type="Proteomes" id="UP001457282">
    <property type="component" value="Unassembled WGS sequence"/>
</dbReference>
<evidence type="ECO:0000256" key="2">
    <source>
        <dbReference type="ARBA" id="ARBA00022679"/>
    </source>
</evidence>
<evidence type="ECO:0000313" key="12">
    <source>
        <dbReference type="Proteomes" id="UP001457282"/>
    </source>
</evidence>
<dbReference type="GO" id="GO:0005524">
    <property type="term" value="F:ATP binding"/>
    <property type="evidence" value="ECO:0007669"/>
    <property type="project" value="UniProtKB-UniRule"/>
</dbReference>
<proteinExistence type="inferred from homology"/>